<proteinExistence type="predicted"/>
<name>C8TDL3_EIMTE</name>
<reference evidence="1 2" key="1">
    <citation type="journal article" date="2007" name="Genome Res.">
        <title>Sequencing and analysis of chromosome 1 of Eimeria tenella reveals a unique segmental organization.</title>
        <authorList>
            <person name="Ling K.H."/>
            <person name="Rajandream M.A."/>
            <person name="Rivailler P."/>
            <person name="Ivens A."/>
            <person name="Yap S.J."/>
            <person name="Madeira A.M.B.N."/>
            <person name="Mungall K."/>
            <person name="Billington K."/>
            <person name="Yee W.Y."/>
            <person name="Bankier A.T."/>
            <person name="Carroll F."/>
            <person name="Durham A.M."/>
            <person name="Peters N."/>
            <person name="Loo S.S."/>
            <person name="Mat-Isa M.N."/>
            <person name="Novaes J."/>
            <person name="Quail M."/>
            <person name="Rosli R."/>
            <person name="Shamsudin M.N."/>
            <person name="Sobreira T.J.P."/>
            <person name="Tivey A.R."/>
            <person name="Wai S.F."/>
            <person name="White S."/>
            <person name="Wu X."/>
            <person name="Kerhornou A.X."/>
            <person name="Blake D."/>
            <person name="Mohamed R."/>
            <person name="Shirley M."/>
            <person name="Gruber A."/>
            <person name="Berriman M."/>
            <person name="Tomley F."/>
            <person name="Dear P.H."/>
            <person name="Wan K.L."/>
        </authorList>
    </citation>
    <scope>NUCLEOTIDE SEQUENCE [LARGE SCALE GENOMIC DNA]</scope>
    <source>
        <strain evidence="1 2">Houghton</strain>
    </source>
</reference>
<sequence>MRALLAPVKDLSDGYACGCFYAHTYIPMHVLMWKGAYRPIQNVQVVDIILQRANKCVNGDSQVHIPKKDSYHYLCRLPVHKSCNEQRTPSTFATYVLAFHTGPANALMVTHKSAYIRTTANTALVGCLSSTSHVMSKGLPPNSLLTSLAFYTGPANAFLVAHKFASIRRKVTTALVGCLTYTGHIPRQRLIKVSQHAANLLSAKRYTFDNTELRTAFRHIQLTFPNKAAISKKVMSPSNVAACSGALALDLERSQGYKHFGPRKMPPLRSSNVCCGTLSSGDRIDTKHMRRSFGPEALILPPASPFSLYTVSRIAQMQTWPSPDDEGVAQQLNIMQRID</sequence>
<dbReference type="AlphaFoldDB" id="C8TDL3"/>
<dbReference type="EMBL" id="AM269894">
    <property type="protein sequence ID" value="CAK51349.1"/>
    <property type="molecule type" value="Genomic_DNA"/>
</dbReference>
<organism evidence="1 2">
    <name type="scientific">Eimeria tenella</name>
    <name type="common">Coccidian parasite</name>
    <dbReference type="NCBI Taxonomy" id="5802"/>
    <lineage>
        <taxon>Eukaryota</taxon>
        <taxon>Sar</taxon>
        <taxon>Alveolata</taxon>
        <taxon>Apicomplexa</taxon>
        <taxon>Conoidasida</taxon>
        <taxon>Coccidia</taxon>
        <taxon>Eucoccidiorida</taxon>
        <taxon>Eimeriorina</taxon>
        <taxon>Eimeriidae</taxon>
        <taxon>Eimeria</taxon>
    </lineage>
</organism>
<evidence type="ECO:0000313" key="2">
    <source>
        <dbReference type="Proteomes" id="UP000243681"/>
    </source>
</evidence>
<gene>
    <name evidence="1" type="ORF">e1012e08.tmp0181</name>
</gene>
<dbReference type="Proteomes" id="UP000243681">
    <property type="component" value="Chromosome 1"/>
</dbReference>
<evidence type="ECO:0000313" key="1">
    <source>
        <dbReference type="EMBL" id="CAK51349.1"/>
    </source>
</evidence>
<protein>
    <submittedName>
        <fullName evidence="1">Uncharacterized protein</fullName>
    </submittedName>
</protein>
<accession>C8TDL3</accession>